<dbReference type="EMBL" id="NHTK01005998">
    <property type="protein sequence ID" value="PPQ68875.1"/>
    <property type="molecule type" value="Genomic_DNA"/>
</dbReference>
<sequence length="299" mass="33070">MIILPNLHDFGIEGEVDTRDSLFSMLDLPALNVLHLYTKANHNPDPSAPLEAFLLRCKSLDKLILNPYSMSLATLKGVMESASGITQLVLDHCFVTNGGSSSGHRDRTLPSSIQELRPCGSPYPGYLPPLIPAPELSEPSSAPPHLQPNVPLPNLKSFSGTIAVASDGYYPKALFHFLRSRIHPADPKLWTPERQRCASLETVVLRIDGHPELNFGRDADDEFDLSVNLEVEVARYAESVGRTVGVDIFLDITYPWKHLYETDANLEWRQPGILVPAKAGLDMDTDHTWMFADGDITFG</sequence>
<evidence type="ECO:0000313" key="2">
    <source>
        <dbReference type="Proteomes" id="UP000284842"/>
    </source>
</evidence>
<proteinExistence type="predicted"/>
<organism evidence="1 2">
    <name type="scientific">Panaeolus cyanescens</name>
    <dbReference type="NCBI Taxonomy" id="181874"/>
    <lineage>
        <taxon>Eukaryota</taxon>
        <taxon>Fungi</taxon>
        <taxon>Dikarya</taxon>
        <taxon>Basidiomycota</taxon>
        <taxon>Agaricomycotina</taxon>
        <taxon>Agaricomycetes</taxon>
        <taxon>Agaricomycetidae</taxon>
        <taxon>Agaricales</taxon>
        <taxon>Agaricineae</taxon>
        <taxon>Galeropsidaceae</taxon>
        <taxon>Panaeolus</taxon>
    </lineage>
</organism>
<gene>
    <name evidence="1" type="ORF">CVT24_007684</name>
</gene>
<protein>
    <submittedName>
        <fullName evidence="1">Uncharacterized protein</fullName>
    </submittedName>
</protein>
<dbReference type="InParanoid" id="A0A409VRG3"/>
<name>A0A409VRG3_9AGAR</name>
<dbReference type="OrthoDB" id="10578591at2759"/>
<keyword evidence="2" id="KW-1185">Reference proteome</keyword>
<dbReference type="AlphaFoldDB" id="A0A409VRG3"/>
<comment type="caution">
    <text evidence="1">The sequence shown here is derived from an EMBL/GenBank/DDBJ whole genome shotgun (WGS) entry which is preliminary data.</text>
</comment>
<evidence type="ECO:0000313" key="1">
    <source>
        <dbReference type="EMBL" id="PPQ68875.1"/>
    </source>
</evidence>
<accession>A0A409VRG3</accession>
<dbReference type="Proteomes" id="UP000284842">
    <property type="component" value="Unassembled WGS sequence"/>
</dbReference>
<reference evidence="1 2" key="1">
    <citation type="journal article" date="2018" name="Evol. Lett.">
        <title>Horizontal gene cluster transfer increased hallucinogenic mushroom diversity.</title>
        <authorList>
            <person name="Reynolds H.T."/>
            <person name="Vijayakumar V."/>
            <person name="Gluck-Thaler E."/>
            <person name="Korotkin H.B."/>
            <person name="Matheny P.B."/>
            <person name="Slot J.C."/>
        </authorList>
    </citation>
    <scope>NUCLEOTIDE SEQUENCE [LARGE SCALE GENOMIC DNA]</scope>
    <source>
        <strain evidence="1 2">2629</strain>
    </source>
</reference>